<dbReference type="SUPFAM" id="SSF46785">
    <property type="entry name" value="Winged helix' DNA-binding domain"/>
    <property type="match status" value="1"/>
</dbReference>
<dbReference type="InterPro" id="IPR058163">
    <property type="entry name" value="LysR-type_TF_proteobact-type"/>
</dbReference>
<organism evidence="6 7">
    <name type="scientific">Shinella sumterensis</name>
    <dbReference type="NCBI Taxonomy" id="1967501"/>
    <lineage>
        <taxon>Bacteria</taxon>
        <taxon>Pseudomonadati</taxon>
        <taxon>Pseudomonadota</taxon>
        <taxon>Alphaproteobacteria</taxon>
        <taxon>Hyphomicrobiales</taxon>
        <taxon>Rhizobiaceae</taxon>
        <taxon>Shinella</taxon>
    </lineage>
</organism>
<feature type="domain" description="HTH lysR-type" evidence="5">
    <location>
        <begin position="1"/>
        <end position="61"/>
    </location>
</feature>
<dbReference type="PANTHER" id="PTHR30537:SF5">
    <property type="entry name" value="HTH-TYPE TRANSCRIPTIONAL ACTIVATOR TTDR-RELATED"/>
    <property type="match status" value="1"/>
</dbReference>
<keyword evidence="2" id="KW-0805">Transcription regulation</keyword>
<dbReference type="InterPro" id="IPR000847">
    <property type="entry name" value="LysR_HTH_N"/>
</dbReference>
<evidence type="ECO:0000313" key="7">
    <source>
        <dbReference type="Proteomes" id="UP001234585"/>
    </source>
</evidence>
<dbReference type="PRINTS" id="PR00039">
    <property type="entry name" value="HTHLYSR"/>
</dbReference>
<dbReference type="PROSITE" id="PS50931">
    <property type="entry name" value="HTH_LYSR"/>
    <property type="match status" value="1"/>
</dbReference>
<evidence type="ECO:0000256" key="2">
    <source>
        <dbReference type="ARBA" id="ARBA00023015"/>
    </source>
</evidence>
<dbReference type="Pfam" id="PF03466">
    <property type="entry name" value="LysR_substrate"/>
    <property type="match status" value="1"/>
</dbReference>
<dbReference type="InterPro" id="IPR005119">
    <property type="entry name" value="LysR_subst-bd"/>
</dbReference>
<dbReference type="EMBL" id="CP132302">
    <property type="protein sequence ID" value="WLR98082.1"/>
    <property type="molecule type" value="Genomic_DNA"/>
</dbReference>
<dbReference type="Pfam" id="PF00126">
    <property type="entry name" value="HTH_1"/>
    <property type="match status" value="1"/>
</dbReference>
<evidence type="ECO:0000259" key="5">
    <source>
        <dbReference type="PROSITE" id="PS50931"/>
    </source>
</evidence>
<dbReference type="AlphaFoldDB" id="A0AA50CP79"/>
<sequence length="305" mass="33059">MTRSVLAELDAVLSIARLGSFRAAALDLGISTTALSNSIAKLEQRLGIRLFNRTTRSVSLTDAGKTFVERVGPAMTDIHDAMLAAQSLQEVPTGTLRINAFATAAREVMEPLILSFLQRHPQVHIDLVTEGRLVDIVAAGFDLGLRPADLVPNDMIAVPLGLKRSNAVVASPAFLRMHGAPTVPADLYRFRCIRARLPNNALFRWRFEKDGEAVQIDVQGAITLDESSLVRIAAQNGIGLGYVMEADVREDIAAGRLVRVLEDWTPALAPLALYYPGRKNPPAAFTAFIKAARDFANGKQDQPGP</sequence>
<comment type="similarity">
    <text evidence="1">Belongs to the LysR transcriptional regulatory family.</text>
</comment>
<reference evidence="6 7" key="1">
    <citation type="submission" date="2023-08" db="EMBL/GenBank/DDBJ databases">
        <title>Pathogen: clinical or host-associated sample.</title>
        <authorList>
            <person name="Hergert J."/>
            <person name="Casey R."/>
            <person name="Wagner J."/>
            <person name="Young E.L."/>
            <person name="Oakeson K.F."/>
        </authorList>
    </citation>
    <scope>NUCLEOTIDE SEQUENCE [LARGE SCALE GENOMIC DNA]</scope>
    <source>
        <strain evidence="6 7">1760953</strain>
    </source>
</reference>
<dbReference type="RefSeq" id="WP_306037919.1">
    <property type="nucleotide sequence ID" value="NZ_CP132302.1"/>
</dbReference>
<dbReference type="CDD" id="cd08474">
    <property type="entry name" value="PBP2_CrgA_like_5"/>
    <property type="match status" value="1"/>
</dbReference>
<dbReference type="Gene3D" id="3.40.190.290">
    <property type="match status" value="1"/>
</dbReference>
<gene>
    <name evidence="6" type="ORF">Q9313_03375</name>
</gene>
<dbReference type="GO" id="GO:0003700">
    <property type="term" value="F:DNA-binding transcription factor activity"/>
    <property type="evidence" value="ECO:0007669"/>
    <property type="project" value="InterPro"/>
</dbReference>
<accession>A0AA50CP79</accession>
<evidence type="ECO:0000256" key="4">
    <source>
        <dbReference type="ARBA" id="ARBA00023163"/>
    </source>
</evidence>
<dbReference type="InterPro" id="IPR036390">
    <property type="entry name" value="WH_DNA-bd_sf"/>
</dbReference>
<evidence type="ECO:0000256" key="3">
    <source>
        <dbReference type="ARBA" id="ARBA00023125"/>
    </source>
</evidence>
<dbReference type="Proteomes" id="UP001234585">
    <property type="component" value="Chromosome"/>
</dbReference>
<dbReference type="InterPro" id="IPR036388">
    <property type="entry name" value="WH-like_DNA-bd_sf"/>
</dbReference>
<proteinExistence type="inferred from homology"/>
<dbReference type="FunFam" id="1.10.10.10:FF:000001">
    <property type="entry name" value="LysR family transcriptional regulator"/>
    <property type="match status" value="1"/>
</dbReference>
<keyword evidence="4" id="KW-0804">Transcription</keyword>
<keyword evidence="7" id="KW-1185">Reference proteome</keyword>
<dbReference type="Gene3D" id="1.10.10.10">
    <property type="entry name" value="Winged helix-like DNA-binding domain superfamily/Winged helix DNA-binding domain"/>
    <property type="match status" value="1"/>
</dbReference>
<evidence type="ECO:0000256" key="1">
    <source>
        <dbReference type="ARBA" id="ARBA00009437"/>
    </source>
</evidence>
<protein>
    <submittedName>
        <fullName evidence="6">LysR substrate-binding domain-containing protein</fullName>
    </submittedName>
</protein>
<keyword evidence="3" id="KW-0238">DNA-binding</keyword>
<name>A0AA50CP79_9HYPH</name>
<dbReference type="GO" id="GO:0003677">
    <property type="term" value="F:DNA binding"/>
    <property type="evidence" value="ECO:0007669"/>
    <property type="project" value="UniProtKB-KW"/>
</dbReference>
<evidence type="ECO:0000313" key="6">
    <source>
        <dbReference type="EMBL" id="WLR98082.1"/>
    </source>
</evidence>
<dbReference type="SUPFAM" id="SSF53850">
    <property type="entry name" value="Periplasmic binding protein-like II"/>
    <property type="match status" value="1"/>
</dbReference>
<dbReference type="PANTHER" id="PTHR30537">
    <property type="entry name" value="HTH-TYPE TRANSCRIPTIONAL REGULATOR"/>
    <property type="match status" value="1"/>
</dbReference>